<dbReference type="InterPro" id="IPR024920">
    <property type="entry name" value="Dihydroorotate_DH_1"/>
</dbReference>
<comment type="catalytic activity">
    <reaction evidence="9">
        <text>(S)-dihydroorotate + A = orotate + AH2</text>
        <dbReference type="Rhea" id="RHEA:18073"/>
        <dbReference type="ChEBI" id="CHEBI:13193"/>
        <dbReference type="ChEBI" id="CHEBI:17499"/>
        <dbReference type="ChEBI" id="CHEBI:30839"/>
        <dbReference type="ChEBI" id="CHEBI:30864"/>
    </reaction>
</comment>
<dbReference type="AlphaFoldDB" id="G7VAC6"/>
<feature type="domain" description="Dihydroorotate dehydrogenase catalytic" evidence="10">
    <location>
        <begin position="7"/>
        <end position="289"/>
    </location>
</feature>
<keyword evidence="4 9" id="KW-0963">Cytoplasm</keyword>
<dbReference type="InterPro" id="IPR001295">
    <property type="entry name" value="Dihydroorotate_DH_CS"/>
</dbReference>
<dbReference type="InterPro" id="IPR050074">
    <property type="entry name" value="DHO_dehydrogenase"/>
</dbReference>
<dbReference type="GO" id="GO:0006207">
    <property type="term" value="P:'de novo' pyrimidine nucleobase biosynthetic process"/>
    <property type="evidence" value="ECO:0007669"/>
    <property type="project" value="InterPro"/>
</dbReference>
<dbReference type="GO" id="GO:0004152">
    <property type="term" value="F:dihydroorotate dehydrogenase activity"/>
    <property type="evidence" value="ECO:0007669"/>
    <property type="project" value="UniProtKB-UniRule"/>
</dbReference>
<dbReference type="Gene3D" id="3.20.20.70">
    <property type="entry name" value="Aldolase class I"/>
    <property type="match status" value="1"/>
</dbReference>
<dbReference type="EMBL" id="CP003096">
    <property type="protein sequence ID" value="AER66826.1"/>
    <property type="molecule type" value="Genomic_DNA"/>
</dbReference>
<reference evidence="12" key="1">
    <citation type="submission" date="2011-10" db="EMBL/GenBank/DDBJ databases">
        <title>The complete genome of chromosome of Thermovirga lienii DSM 17291.</title>
        <authorList>
            <consortium name="US DOE Joint Genome Institute (JGI-PGF)"/>
            <person name="Lucas S."/>
            <person name="Copeland A."/>
            <person name="Lapidus A."/>
            <person name="Glavina del Rio T."/>
            <person name="Dalin E."/>
            <person name="Tice H."/>
            <person name="Bruce D."/>
            <person name="Goodwin L."/>
            <person name="Pitluck S."/>
            <person name="Peters L."/>
            <person name="Mikhailova N."/>
            <person name="Saunders E."/>
            <person name="Kyrpides N."/>
            <person name="Mavromatis K."/>
            <person name="Ivanova N."/>
            <person name="Last F.I."/>
            <person name="Brettin T."/>
            <person name="Detter J.C."/>
            <person name="Han C."/>
            <person name="Larimer F."/>
            <person name="Land M."/>
            <person name="Hauser L."/>
            <person name="Markowitz V."/>
            <person name="Cheng J.-F."/>
            <person name="Hugenholtz P."/>
            <person name="Woyke T."/>
            <person name="Wu D."/>
            <person name="Spring S."/>
            <person name="Schroeder M."/>
            <person name="Brambilla E.-M."/>
            <person name="Klenk H.-P."/>
            <person name="Eisen J.A."/>
        </authorList>
    </citation>
    <scope>NUCLEOTIDE SEQUENCE [LARGE SCALE GENOMIC DNA]</scope>
    <source>
        <strain evidence="12">ATCC BAA-1197 / DSM 17291 / Cas60314</strain>
    </source>
</reference>
<comment type="cofactor">
    <cofactor evidence="9">
        <name>FMN</name>
        <dbReference type="ChEBI" id="CHEBI:58210"/>
    </cofactor>
    <text evidence="9">Binds 1 FMN per subunit.</text>
</comment>
<feature type="binding site" evidence="9">
    <location>
        <position position="102"/>
    </location>
    <ligand>
        <name>FMN</name>
        <dbReference type="ChEBI" id="CHEBI:58210"/>
    </ligand>
</feature>
<dbReference type="NCBIfam" id="TIGR01037">
    <property type="entry name" value="pyrD_sub1_fam"/>
    <property type="match status" value="1"/>
</dbReference>
<feature type="binding site" evidence="9">
    <location>
        <position position="130"/>
    </location>
    <ligand>
        <name>substrate</name>
    </ligand>
</feature>
<dbReference type="InterPro" id="IPR013785">
    <property type="entry name" value="Aldolase_TIM"/>
</dbReference>
<sequence>MSSKRLLQAKIGSLTLRSPAIIASGVWPMEPERWPSGVVDNVGAICTKGLTLSPKEGNRGIRIWETNCGLLNSIGLQNPGLEAFLKNEFDQLKDCGCPIIFNLAFHREEELYHLLDILTSFGFTGTVEINVSCPNVSGGGMTWALNLASLEKVLKRARALWRGDMWVKLSPNVPKICDGAIVAESCGADAVVVANTWLGLAIDVKRKKPVFERIFAGLSGPAILPLSLRLVWEAASAVKIPVIGCGGVADAEGALAMLMAGASAFQVGTALFSDFEVVKKICDGIENYMAENQINDLEEIVGIAQKA</sequence>
<dbReference type="NCBIfam" id="NF005574">
    <property type="entry name" value="PRK07259.1"/>
    <property type="match status" value="1"/>
</dbReference>
<evidence type="ECO:0000256" key="5">
    <source>
        <dbReference type="ARBA" id="ARBA00022630"/>
    </source>
</evidence>
<feature type="binding site" evidence="9">
    <location>
        <begin position="48"/>
        <end position="49"/>
    </location>
    <ligand>
        <name>FMN</name>
        <dbReference type="ChEBI" id="CHEBI:58210"/>
    </ligand>
</feature>
<dbReference type="UniPathway" id="UPA00070"/>
<dbReference type="STRING" id="580340.Tlie_1093"/>
<feature type="binding site" evidence="9">
    <location>
        <position position="130"/>
    </location>
    <ligand>
        <name>FMN</name>
        <dbReference type="ChEBI" id="CHEBI:58210"/>
    </ligand>
</feature>
<dbReference type="InterPro" id="IPR033888">
    <property type="entry name" value="DHOD_1B"/>
</dbReference>
<dbReference type="InterPro" id="IPR049622">
    <property type="entry name" value="Dihydroorotate_DH_I"/>
</dbReference>
<evidence type="ECO:0000256" key="8">
    <source>
        <dbReference type="ARBA" id="ARBA00023002"/>
    </source>
</evidence>
<organism evidence="11 12">
    <name type="scientific">Thermovirga lienii (strain ATCC BAA-1197 / DSM 17291 / Cas60314)</name>
    <dbReference type="NCBI Taxonomy" id="580340"/>
    <lineage>
        <taxon>Bacteria</taxon>
        <taxon>Thermotogati</taxon>
        <taxon>Synergistota</taxon>
        <taxon>Synergistia</taxon>
        <taxon>Synergistales</taxon>
        <taxon>Thermovirgaceae</taxon>
        <taxon>Thermovirga</taxon>
    </lineage>
</organism>
<keyword evidence="8 9" id="KW-0560">Oxidoreductase</keyword>
<accession>G7VAC6</accession>
<evidence type="ECO:0000313" key="12">
    <source>
        <dbReference type="Proteomes" id="UP000005868"/>
    </source>
</evidence>
<comment type="pathway">
    <text evidence="2 9">Pyrimidine metabolism; UMP biosynthesis via de novo pathway.</text>
</comment>
<feature type="binding site" evidence="9">
    <location>
        <position position="24"/>
    </location>
    <ligand>
        <name>FMN</name>
        <dbReference type="ChEBI" id="CHEBI:58210"/>
    </ligand>
</feature>
<feature type="binding site" evidence="9">
    <location>
        <begin position="246"/>
        <end position="247"/>
    </location>
    <ligand>
        <name>FMN</name>
        <dbReference type="ChEBI" id="CHEBI:58210"/>
    </ligand>
</feature>
<dbReference type="CDD" id="cd04740">
    <property type="entry name" value="DHOD_1B_like"/>
    <property type="match status" value="1"/>
</dbReference>
<evidence type="ECO:0000256" key="2">
    <source>
        <dbReference type="ARBA" id="ARBA00004725"/>
    </source>
</evidence>
<comment type="function">
    <text evidence="9">Catalyzes the conversion of dihydroorotate to orotate.</text>
</comment>
<feature type="active site" description="Nucleophile" evidence="9">
    <location>
        <position position="133"/>
    </location>
</feature>
<comment type="subcellular location">
    <subcellularLocation>
        <location evidence="1 9">Cytoplasm</location>
    </subcellularLocation>
</comment>
<dbReference type="Pfam" id="PF01180">
    <property type="entry name" value="DHO_dh"/>
    <property type="match status" value="1"/>
</dbReference>
<comment type="caution">
    <text evidence="9">Lacks conserved residue(s) required for the propagation of feature annotation.</text>
</comment>
<evidence type="ECO:0000256" key="6">
    <source>
        <dbReference type="ARBA" id="ARBA00022643"/>
    </source>
</evidence>
<feature type="binding site" evidence="9">
    <location>
        <begin position="195"/>
        <end position="196"/>
    </location>
    <ligand>
        <name>substrate</name>
    </ligand>
</feature>
<feature type="binding site" evidence="9">
    <location>
        <begin position="72"/>
        <end position="76"/>
    </location>
    <ligand>
        <name>substrate</name>
    </ligand>
</feature>
<evidence type="ECO:0000256" key="3">
    <source>
        <dbReference type="ARBA" id="ARBA00008008"/>
    </source>
</evidence>
<dbReference type="HOGENOM" id="CLU_042042_0_1_0"/>
<dbReference type="Proteomes" id="UP000005868">
    <property type="component" value="Chromosome"/>
</dbReference>
<dbReference type="PANTHER" id="PTHR48109:SF1">
    <property type="entry name" value="DIHYDROOROTATE DEHYDROGENASE (FUMARATE)"/>
    <property type="match status" value="1"/>
</dbReference>
<evidence type="ECO:0000256" key="1">
    <source>
        <dbReference type="ARBA" id="ARBA00004496"/>
    </source>
</evidence>
<dbReference type="EC" id="1.3.-.-" evidence="9"/>
<dbReference type="PIRSF" id="PIRSF000164">
    <property type="entry name" value="DHO_oxidase"/>
    <property type="match status" value="1"/>
</dbReference>
<dbReference type="InterPro" id="IPR005720">
    <property type="entry name" value="Dihydroorotate_DH_cat"/>
</dbReference>
<proteinExistence type="inferred from homology"/>
<feature type="binding site" evidence="9">
    <location>
        <position position="168"/>
    </location>
    <ligand>
        <name>FMN</name>
        <dbReference type="ChEBI" id="CHEBI:58210"/>
    </ligand>
</feature>
<dbReference type="InterPro" id="IPR012135">
    <property type="entry name" value="Dihydroorotate_DH_1_2"/>
</dbReference>
<gene>
    <name evidence="9" type="primary">pyrD</name>
    <name evidence="11" type="ordered locus">Tlie_1093</name>
</gene>
<keyword evidence="7 9" id="KW-0665">Pyrimidine biosynthesis</keyword>
<keyword evidence="5 9" id="KW-0285">Flavoprotein</keyword>
<dbReference type="GO" id="GO:0044205">
    <property type="term" value="P:'de novo' UMP biosynthetic process"/>
    <property type="evidence" value="ECO:0007669"/>
    <property type="project" value="UniProtKB-UniRule"/>
</dbReference>
<dbReference type="PROSITE" id="PS00912">
    <property type="entry name" value="DHODEHASE_2"/>
    <property type="match status" value="1"/>
</dbReference>
<dbReference type="HAMAP" id="MF_00224">
    <property type="entry name" value="DHO_dh_type1"/>
    <property type="match status" value="1"/>
</dbReference>
<dbReference type="PANTHER" id="PTHR48109">
    <property type="entry name" value="DIHYDROOROTATE DEHYDROGENASE (QUINONE), MITOCHONDRIAL-RELATED"/>
    <property type="match status" value="1"/>
</dbReference>
<protein>
    <recommendedName>
        <fullName evidence="9">Dihydroorotate dehydrogenase</fullName>
        <shortName evidence="9">DHOD</shortName>
        <shortName evidence="9">DHODase</shortName>
        <shortName evidence="9">DHOdehase</shortName>
        <ecNumber evidence="9">1.3.-.-</ecNumber>
    </recommendedName>
</protein>
<dbReference type="SUPFAM" id="SSF51395">
    <property type="entry name" value="FMN-linked oxidoreductases"/>
    <property type="match status" value="1"/>
</dbReference>
<dbReference type="KEGG" id="tli:Tlie_1093"/>
<evidence type="ECO:0000256" key="7">
    <source>
        <dbReference type="ARBA" id="ARBA00022975"/>
    </source>
</evidence>
<evidence type="ECO:0000259" key="10">
    <source>
        <dbReference type="Pfam" id="PF01180"/>
    </source>
</evidence>
<comment type="similarity">
    <text evidence="3 9">Belongs to the dihydroorotate dehydrogenase family. Type 1 subfamily.</text>
</comment>
<dbReference type="OrthoDB" id="9794954at2"/>
<reference evidence="11 12" key="2">
    <citation type="journal article" date="2012" name="Stand. Genomic Sci.">
        <title>Genome sequence of the moderately thermophilic, amino-acid-degrading and sulfur-reducing bacterium Thermovirga lienii type strain (Cas60314(T)).</title>
        <authorList>
            <person name="Goker M."/>
            <person name="Saunders E."/>
            <person name="Lapidus A."/>
            <person name="Nolan M."/>
            <person name="Lucas S."/>
            <person name="Hammon N."/>
            <person name="Deshpande S."/>
            <person name="Cheng J.F."/>
            <person name="Han C."/>
            <person name="Tapia R."/>
            <person name="Goodwin L.A."/>
            <person name="Pitluck S."/>
            <person name="Liolios K."/>
            <person name="Mavromatis K."/>
            <person name="Pagani I."/>
            <person name="Ivanova N."/>
            <person name="Mikhailova N."/>
            <person name="Pati A."/>
            <person name="Chen A."/>
            <person name="Palaniappan K."/>
            <person name="Land M."/>
            <person name="Chang Y.J."/>
            <person name="Jeffries C.D."/>
            <person name="Brambilla E.M."/>
            <person name="Rohde M."/>
            <person name="Spring S."/>
            <person name="Detter J.C."/>
            <person name="Woyke T."/>
            <person name="Bristow J."/>
            <person name="Eisen J.A."/>
            <person name="Markowitz V."/>
            <person name="Hugenholtz P."/>
            <person name="Kyrpides N.C."/>
            <person name="Klenk H.P."/>
        </authorList>
    </citation>
    <scope>NUCLEOTIDE SEQUENCE [LARGE SCALE GENOMIC DNA]</scope>
    <source>
        <strain evidence="12">ATCC BAA-1197 / DSM 17291 / Cas60314</strain>
    </source>
</reference>
<feature type="binding site" evidence="9">
    <location>
        <position position="220"/>
    </location>
    <ligand>
        <name>FMN</name>
        <dbReference type="ChEBI" id="CHEBI:58210"/>
    </ligand>
</feature>
<dbReference type="eggNOG" id="COG0167">
    <property type="taxonomic scope" value="Bacteria"/>
</dbReference>
<dbReference type="GO" id="GO:0005737">
    <property type="term" value="C:cytoplasm"/>
    <property type="evidence" value="ECO:0007669"/>
    <property type="project" value="UniProtKB-SubCell"/>
</dbReference>
<keyword evidence="12" id="KW-1185">Reference proteome</keyword>
<evidence type="ECO:0000313" key="11">
    <source>
        <dbReference type="EMBL" id="AER66826.1"/>
    </source>
</evidence>
<evidence type="ECO:0000256" key="4">
    <source>
        <dbReference type="ARBA" id="ARBA00022490"/>
    </source>
</evidence>
<evidence type="ECO:0000256" key="9">
    <source>
        <dbReference type="HAMAP-Rule" id="MF_00224"/>
    </source>
</evidence>
<keyword evidence="6 9" id="KW-0288">FMN</keyword>
<feature type="binding site" evidence="9">
    <location>
        <position position="48"/>
    </location>
    <ligand>
        <name>substrate</name>
    </ligand>
</feature>
<feature type="binding site" evidence="9">
    <location>
        <begin position="268"/>
        <end position="269"/>
    </location>
    <ligand>
        <name>FMN</name>
        <dbReference type="ChEBI" id="CHEBI:58210"/>
    </ligand>
</feature>
<name>G7VAC6_THELD</name>